<name>N1WFC8_9LEPT</name>
<comment type="caution">
    <text evidence="2">The sequence shown here is derived from an EMBL/GenBank/DDBJ whole genome shotgun (WGS) entry which is preliminary data.</text>
</comment>
<evidence type="ECO:0000313" key="2">
    <source>
        <dbReference type="EMBL" id="EMY77680.1"/>
    </source>
</evidence>
<keyword evidence="1" id="KW-0812">Transmembrane</keyword>
<dbReference type="Proteomes" id="UP000012313">
    <property type="component" value="Unassembled WGS sequence"/>
</dbReference>
<reference evidence="2" key="1">
    <citation type="submission" date="2013-03" db="EMBL/GenBank/DDBJ databases">
        <authorList>
            <person name="Harkins D.M."/>
            <person name="Durkin A.S."/>
            <person name="Brinkac L.M."/>
            <person name="Haft D.H."/>
            <person name="Selengut J.D."/>
            <person name="Sanka R."/>
            <person name="DePew J."/>
            <person name="Purushe J."/>
            <person name="Hartskeerl R.A."/>
            <person name="Ahmed A."/>
            <person name="van der Linden H."/>
            <person name="Goris M.G.A."/>
            <person name="Vinetz J.M."/>
            <person name="Sutton G.G."/>
            <person name="Nierman W.C."/>
            <person name="Fouts D.E."/>
        </authorList>
    </citation>
    <scope>NUCLEOTIDE SEQUENCE [LARGE SCALE GENOMIC DNA]</scope>
    <source>
        <strain evidence="2">ICFT</strain>
    </source>
</reference>
<protein>
    <submittedName>
        <fullName evidence="2">Uncharacterized protein</fullName>
    </submittedName>
</protein>
<accession>N1WFC8</accession>
<evidence type="ECO:0000256" key="1">
    <source>
        <dbReference type="SAM" id="Phobius"/>
    </source>
</evidence>
<dbReference type="AlphaFoldDB" id="N1WFC8"/>
<dbReference type="EMBL" id="AOHC02000035">
    <property type="protein sequence ID" value="EMY77680.1"/>
    <property type="molecule type" value="Genomic_DNA"/>
</dbReference>
<keyword evidence="1" id="KW-0472">Membrane</keyword>
<gene>
    <name evidence="2" type="ORF">LEP1GSC060_1262</name>
</gene>
<proteinExistence type="predicted"/>
<evidence type="ECO:0000313" key="3">
    <source>
        <dbReference type="Proteomes" id="UP000012313"/>
    </source>
</evidence>
<dbReference type="STRING" id="1218598.LEP1GSC060_1262"/>
<feature type="transmembrane region" description="Helical" evidence="1">
    <location>
        <begin position="6"/>
        <end position="27"/>
    </location>
</feature>
<organism evidence="2 3">
    <name type="scientific">Leptospira weilii serovar Ranarum str. ICFT</name>
    <dbReference type="NCBI Taxonomy" id="1218598"/>
    <lineage>
        <taxon>Bacteria</taxon>
        <taxon>Pseudomonadati</taxon>
        <taxon>Spirochaetota</taxon>
        <taxon>Spirochaetia</taxon>
        <taxon>Leptospirales</taxon>
        <taxon>Leptospiraceae</taxon>
        <taxon>Leptospira</taxon>
    </lineage>
</organism>
<keyword evidence="3" id="KW-1185">Reference proteome</keyword>
<keyword evidence="1" id="KW-1133">Transmembrane helix</keyword>
<sequence length="82" mass="9199">MKSDCLGFIISGHSICFSFLYPANFGIEVKRKSVILKFGSVYTDGIVKNFLCNLLSFLIPFNPKTVSRFMPGFLGIFIPIIE</sequence>